<dbReference type="Gene3D" id="1.20.1600.10">
    <property type="entry name" value="Outer membrane efflux proteins (OEP)"/>
    <property type="match status" value="1"/>
</dbReference>
<organism evidence="3 4">
    <name type="scientific">Chromobacterium violaceum</name>
    <dbReference type="NCBI Taxonomy" id="536"/>
    <lineage>
        <taxon>Bacteria</taxon>
        <taxon>Pseudomonadati</taxon>
        <taxon>Pseudomonadota</taxon>
        <taxon>Betaproteobacteria</taxon>
        <taxon>Neisseriales</taxon>
        <taxon>Chromobacteriaceae</taxon>
        <taxon>Chromobacterium</taxon>
    </lineage>
</organism>
<evidence type="ECO:0000313" key="3">
    <source>
        <dbReference type="EMBL" id="VEB43441.1"/>
    </source>
</evidence>
<dbReference type="PANTHER" id="PTHR30203">
    <property type="entry name" value="OUTER MEMBRANE CATION EFFLUX PROTEIN"/>
    <property type="match status" value="1"/>
</dbReference>
<protein>
    <submittedName>
        <fullName evidence="3">Probable efflux pump outer membrane protein ttgC</fullName>
    </submittedName>
</protein>
<evidence type="ECO:0000256" key="2">
    <source>
        <dbReference type="SAM" id="MobiDB-lite"/>
    </source>
</evidence>
<evidence type="ECO:0000313" key="4">
    <source>
        <dbReference type="Proteomes" id="UP000275777"/>
    </source>
</evidence>
<reference evidence="3 4" key="1">
    <citation type="submission" date="2018-12" db="EMBL/GenBank/DDBJ databases">
        <authorList>
            <consortium name="Pathogen Informatics"/>
        </authorList>
    </citation>
    <scope>NUCLEOTIDE SEQUENCE [LARGE SCALE GENOMIC DNA]</scope>
    <source>
        <strain evidence="3 4">NCTC9695</strain>
    </source>
</reference>
<dbReference type="AlphaFoldDB" id="A0A447TF31"/>
<dbReference type="Pfam" id="PF02321">
    <property type="entry name" value="OEP"/>
    <property type="match status" value="1"/>
</dbReference>
<feature type="region of interest" description="Disordered" evidence="2">
    <location>
        <begin position="93"/>
        <end position="113"/>
    </location>
</feature>
<evidence type="ECO:0000256" key="1">
    <source>
        <dbReference type="ARBA" id="ARBA00007613"/>
    </source>
</evidence>
<dbReference type="InterPro" id="IPR003423">
    <property type="entry name" value="OMP_efflux"/>
</dbReference>
<accession>A0A447TF31</accession>
<gene>
    <name evidence="3" type="primary">ttgC_2</name>
    <name evidence="3" type="ORF">NCTC9695_03899</name>
</gene>
<proteinExistence type="inferred from homology"/>
<dbReference type="PANTHER" id="PTHR30203:SF32">
    <property type="entry name" value="CATION EFFLUX SYSTEM PROTEIN CUSC"/>
    <property type="match status" value="1"/>
</dbReference>
<dbReference type="SUPFAM" id="SSF56954">
    <property type="entry name" value="Outer membrane efflux proteins (OEP)"/>
    <property type="match status" value="1"/>
</dbReference>
<sequence length="158" mass="17612">MEFRKTLYGAYREVEEGLDGRRRLADSAALQGEALALAERNAKLAESRYRAGETDMQSWLEATRGERQAREKLLELSLERLKNLAYLYKALGGARRPPERGRPGSVPARHRDHARRWPVWASSRARSSTGTLSVAVLTSGWQSIASRVHSASSTTTST</sequence>
<dbReference type="InterPro" id="IPR010131">
    <property type="entry name" value="MdtP/NodT-like"/>
</dbReference>
<dbReference type="EMBL" id="LR134182">
    <property type="protein sequence ID" value="VEB43441.1"/>
    <property type="molecule type" value="Genomic_DNA"/>
</dbReference>
<dbReference type="Proteomes" id="UP000275777">
    <property type="component" value="Chromosome"/>
</dbReference>
<name>A0A447TF31_CHRVL</name>
<comment type="similarity">
    <text evidence="1">Belongs to the outer membrane factor (OMF) (TC 1.B.17) family.</text>
</comment>